<evidence type="ECO:0000313" key="1">
    <source>
        <dbReference type="EMBL" id="KAF5331647.1"/>
    </source>
</evidence>
<gene>
    <name evidence="1" type="ORF">D9611_007650</name>
</gene>
<comment type="caution">
    <text evidence="1">The sequence shown here is derived from an EMBL/GenBank/DDBJ whole genome shotgun (WGS) entry which is preliminary data.</text>
</comment>
<organism evidence="1 2">
    <name type="scientific">Ephemerocybe angulata</name>
    <dbReference type="NCBI Taxonomy" id="980116"/>
    <lineage>
        <taxon>Eukaryota</taxon>
        <taxon>Fungi</taxon>
        <taxon>Dikarya</taxon>
        <taxon>Basidiomycota</taxon>
        <taxon>Agaricomycotina</taxon>
        <taxon>Agaricomycetes</taxon>
        <taxon>Agaricomycetidae</taxon>
        <taxon>Agaricales</taxon>
        <taxon>Agaricineae</taxon>
        <taxon>Psathyrellaceae</taxon>
        <taxon>Ephemerocybe</taxon>
    </lineage>
</organism>
<dbReference type="Proteomes" id="UP000541558">
    <property type="component" value="Unassembled WGS sequence"/>
</dbReference>
<keyword evidence="2" id="KW-1185">Reference proteome</keyword>
<dbReference type="OrthoDB" id="10315422at2759"/>
<sequence length="215" mass="23845">MAPTAKPNPLSRRSRRVAKQNSIKEVKSLSASKIPSVWYVVQVVQMIYRLSGFGSYLNPLLVAMVKDDFVDMCANLNPKPSAEQVSCALYLLENLFQGTRLAFDILNSSDVQKSRLIRQVLCLGLAMDYRGQDDALNRSRIWYGPESAAWCHKLEAEAGKALGCISVGKEVVDNWLSNLEVTTFVPNVKAPTASSPSVYRIGFYAKVVLTHLMPC</sequence>
<dbReference type="AlphaFoldDB" id="A0A8H5FCK9"/>
<accession>A0A8H5FCK9</accession>
<evidence type="ECO:0000313" key="2">
    <source>
        <dbReference type="Proteomes" id="UP000541558"/>
    </source>
</evidence>
<dbReference type="EMBL" id="JAACJK010000113">
    <property type="protein sequence ID" value="KAF5331647.1"/>
    <property type="molecule type" value="Genomic_DNA"/>
</dbReference>
<proteinExistence type="predicted"/>
<reference evidence="1 2" key="1">
    <citation type="journal article" date="2020" name="ISME J.">
        <title>Uncovering the hidden diversity of litter-decomposition mechanisms in mushroom-forming fungi.</title>
        <authorList>
            <person name="Floudas D."/>
            <person name="Bentzer J."/>
            <person name="Ahren D."/>
            <person name="Johansson T."/>
            <person name="Persson P."/>
            <person name="Tunlid A."/>
        </authorList>
    </citation>
    <scope>NUCLEOTIDE SEQUENCE [LARGE SCALE GENOMIC DNA]</scope>
    <source>
        <strain evidence="1 2">CBS 175.51</strain>
    </source>
</reference>
<name>A0A8H5FCK9_9AGAR</name>
<protein>
    <submittedName>
        <fullName evidence="1">Uncharacterized protein</fullName>
    </submittedName>
</protein>